<dbReference type="AlphaFoldDB" id="A0A6G1JM97"/>
<name>A0A6G1JM97_9PLEO</name>
<reference evidence="2" key="1">
    <citation type="journal article" date="2020" name="Stud. Mycol.">
        <title>101 Dothideomycetes genomes: a test case for predicting lifestyles and emergence of pathogens.</title>
        <authorList>
            <person name="Haridas S."/>
            <person name="Albert R."/>
            <person name="Binder M."/>
            <person name="Bloem J."/>
            <person name="Labutti K."/>
            <person name="Salamov A."/>
            <person name="Andreopoulos B."/>
            <person name="Baker S."/>
            <person name="Barry K."/>
            <person name="Bills G."/>
            <person name="Bluhm B."/>
            <person name="Cannon C."/>
            <person name="Castanera R."/>
            <person name="Culley D."/>
            <person name="Daum C."/>
            <person name="Ezra D."/>
            <person name="Gonzalez J."/>
            <person name="Henrissat B."/>
            <person name="Kuo A."/>
            <person name="Liang C."/>
            <person name="Lipzen A."/>
            <person name="Lutzoni F."/>
            <person name="Magnuson J."/>
            <person name="Mondo S."/>
            <person name="Nolan M."/>
            <person name="Ohm R."/>
            <person name="Pangilinan J."/>
            <person name="Park H.-J."/>
            <person name="Ramirez L."/>
            <person name="Alfaro M."/>
            <person name="Sun H."/>
            <person name="Tritt A."/>
            <person name="Yoshinaga Y."/>
            <person name="Zwiers L.-H."/>
            <person name="Turgeon B."/>
            <person name="Goodwin S."/>
            <person name="Spatafora J."/>
            <person name="Crous P."/>
            <person name="Grigoriev I."/>
        </authorList>
    </citation>
    <scope>NUCLEOTIDE SEQUENCE</scope>
    <source>
        <strain evidence="2">CBS 122367</strain>
    </source>
</reference>
<dbReference type="Proteomes" id="UP000799291">
    <property type="component" value="Unassembled WGS sequence"/>
</dbReference>
<accession>A0A6G1JM97</accession>
<proteinExistence type="predicted"/>
<evidence type="ECO:0000313" key="3">
    <source>
        <dbReference type="Proteomes" id="UP000799291"/>
    </source>
</evidence>
<feature type="region of interest" description="Disordered" evidence="1">
    <location>
        <begin position="359"/>
        <end position="383"/>
    </location>
</feature>
<evidence type="ECO:0000313" key="2">
    <source>
        <dbReference type="EMBL" id="KAF2691697.1"/>
    </source>
</evidence>
<dbReference type="EMBL" id="MU005569">
    <property type="protein sequence ID" value="KAF2691697.1"/>
    <property type="molecule type" value="Genomic_DNA"/>
</dbReference>
<protein>
    <submittedName>
        <fullName evidence="2">Uncharacterized protein</fullName>
    </submittedName>
</protein>
<organism evidence="2 3">
    <name type="scientific">Lentithecium fluviatile CBS 122367</name>
    <dbReference type="NCBI Taxonomy" id="1168545"/>
    <lineage>
        <taxon>Eukaryota</taxon>
        <taxon>Fungi</taxon>
        <taxon>Dikarya</taxon>
        <taxon>Ascomycota</taxon>
        <taxon>Pezizomycotina</taxon>
        <taxon>Dothideomycetes</taxon>
        <taxon>Pleosporomycetidae</taxon>
        <taxon>Pleosporales</taxon>
        <taxon>Massarineae</taxon>
        <taxon>Lentitheciaceae</taxon>
        <taxon>Lentithecium</taxon>
    </lineage>
</organism>
<evidence type="ECO:0000256" key="1">
    <source>
        <dbReference type="SAM" id="MobiDB-lite"/>
    </source>
</evidence>
<dbReference type="OrthoDB" id="3945550at2759"/>
<gene>
    <name evidence="2" type="ORF">K458DRAFT_381540</name>
</gene>
<keyword evidence="3" id="KW-1185">Reference proteome</keyword>
<feature type="compositionally biased region" description="Basic and acidic residues" evidence="1">
    <location>
        <begin position="360"/>
        <end position="383"/>
    </location>
</feature>
<sequence>MCRSRSVVYPVRASAIRQYPPPCPWFCIRSPIRPHNKEGDIDPDELTLATSPFLYSIDVPYATFNTTGHINRNEEAVWQMVAGIASNLRLVRLHGIRLGNSLELRRAMQQPLPLWEGILRASNEESLPVARLGRLSKLTFGSAGILIANKLAQLGECTRFSELCTLELKSRILPEVLHTLAQMADGNMLANLRDISLSVTSYDDEDQRYLDELAVRMVTALQPLGTLSKRDIFSQAFTALLQTHSVALRRLEFLPTRHPDAELPFYSLSVDHVQKLSSQCPSITDLRLLIPRTKGDAHEVQIYLSNGSRSLQRLQIDIANVQSSGTRPKTFNVLNVLRWIGRSWICIRNPGDVDNTVAQEPEKAERMEAGEYLPKDQDEKSAW</sequence>